<dbReference type="RefSeq" id="WP_159525870.1">
    <property type="nucleotide sequence ID" value="NZ_WUUU01000037.1"/>
</dbReference>
<dbReference type="Pfam" id="PF24743">
    <property type="entry name" value="DUF7692"/>
    <property type="match status" value="1"/>
</dbReference>
<protein>
    <recommendedName>
        <fullName evidence="1">DUF7692 domain-containing protein</fullName>
    </recommendedName>
</protein>
<comment type="caution">
    <text evidence="2">The sequence shown here is derived from an EMBL/GenBank/DDBJ whole genome shotgun (WGS) entry which is preliminary data.</text>
</comment>
<feature type="domain" description="DUF7692" evidence="1">
    <location>
        <begin position="1"/>
        <end position="54"/>
    </location>
</feature>
<name>A0A6B0SFF6_9EURY</name>
<evidence type="ECO:0000313" key="3">
    <source>
        <dbReference type="Proteomes" id="UP000471521"/>
    </source>
</evidence>
<dbReference type="OrthoDB" id="197139at2157"/>
<dbReference type="EMBL" id="WUUU01000037">
    <property type="protein sequence ID" value="MXR20318.1"/>
    <property type="molecule type" value="Genomic_DNA"/>
</dbReference>
<proteinExistence type="predicted"/>
<dbReference type="Proteomes" id="UP000471521">
    <property type="component" value="Unassembled WGS sequence"/>
</dbReference>
<reference evidence="2 3" key="1">
    <citation type="submission" date="2019-12" db="EMBL/GenBank/DDBJ databases">
        <title>Isolation and characterization of three novel carbon monoxide-oxidizing members of Halobacteria from salione crusts and soils.</title>
        <authorList>
            <person name="Myers M.R."/>
            <person name="King G.M."/>
        </authorList>
    </citation>
    <scope>NUCLEOTIDE SEQUENCE [LARGE SCALE GENOMIC DNA]</scope>
    <source>
        <strain evidence="2 3">PCN9</strain>
    </source>
</reference>
<evidence type="ECO:0000313" key="2">
    <source>
        <dbReference type="EMBL" id="MXR20318.1"/>
    </source>
</evidence>
<gene>
    <name evidence="2" type="ORF">GRX66_06760</name>
</gene>
<sequence length="85" mass="9550">MRIRTDGDKAHRKATIEEAADRLDCNKTRAVLLSCDVVGRLLSNVEDALEHENLPPRVREELAETISTRRVTVSVREPDAAVKLE</sequence>
<dbReference type="InterPro" id="IPR056109">
    <property type="entry name" value="DUF7692"/>
</dbReference>
<keyword evidence="3" id="KW-1185">Reference proteome</keyword>
<organism evidence="2 3">
    <name type="scientific">Halobacterium bonnevillei</name>
    <dbReference type="NCBI Taxonomy" id="2692200"/>
    <lineage>
        <taxon>Archaea</taxon>
        <taxon>Methanobacteriati</taxon>
        <taxon>Methanobacteriota</taxon>
        <taxon>Stenosarchaea group</taxon>
        <taxon>Halobacteria</taxon>
        <taxon>Halobacteriales</taxon>
        <taxon>Halobacteriaceae</taxon>
        <taxon>Halobacterium</taxon>
    </lineage>
</organism>
<evidence type="ECO:0000259" key="1">
    <source>
        <dbReference type="Pfam" id="PF24743"/>
    </source>
</evidence>
<accession>A0A6B0SFF6</accession>
<dbReference type="AlphaFoldDB" id="A0A6B0SFF6"/>